<dbReference type="SFLD" id="SFLDG00179">
    <property type="entry name" value="mandelate_racemase"/>
    <property type="match status" value="1"/>
</dbReference>
<dbReference type="InterPro" id="IPR034593">
    <property type="entry name" value="DgoD-like"/>
</dbReference>
<dbReference type="InterPro" id="IPR029065">
    <property type="entry name" value="Enolase_C-like"/>
</dbReference>
<dbReference type="CDD" id="cd03316">
    <property type="entry name" value="MR_like"/>
    <property type="match status" value="1"/>
</dbReference>
<name>A0ABR7XT27_9SPHI</name>
<comment type="caution">
    <text evidence="3">The sequence shown here is derived from an EMBL/GenBank/DDBJ whole genome shotgun (WGS) entry which is preliminary data.</text>
</comment>
<feature type="domain" description="Mandelate racemase/muconate lactonizing enzyme C-terminal" evidence="2">
    <location>
        <begin position="131"/>
        <end position="236"/>
    </location>
</feature>
<dbReference type="SUPFAM" id="SSF51604">
    <property type="entry name" value="Enolase C-terminal domain-like"/>
    <property type="match status" value="1"/>
</dbReference>
<dbReference type="InterPro" id="IPR036849">
    <property type="entry name" value="Enolase-like_C_sf"/>
</dbReference>
<dbReference type="Gene3D" id="3.20.20.120">
    <property type="entry name" value="Enolase-like C-terminal domain"/>
    <property type="match status" value="1"/>
</dbReference>
<dbReference type="InterPro" id="IPR013342">
    <property type="entry name" value="Mandelate_racemase_C"/>
</dbReference>
<dbReference type="InterPro" id="IPR029017">
    <property type="entry name" value="Enolase-like_N"/>
</dbReference>
<dbReference type="PANTHER" id="PTHR48080">
    <property type="entry name" value="D-GALACTONATE DEHYDRATASE-RELATED"/>
    <property type="match status" value="1"/>
</dbReference>
<dbReference type="InterPro" id="IPR018110">
    <property type="entry name" value="Mandel_Rmase/mucon_lact_enz_CS"/>
</dbReference>
<evidence type="ECO:0000259" key="2">
    <source>
        <dbReference type="SMART" id="SM00922"/>
    </source>
</evidence>
<dbReference type="Pfam" id="PF13378">
    <property type="entry name" value="MR_MLE_C"/>
    <property type="match status" value="1"/>
</dbReference>
<dbReference type="Pfam" id="PF02746">
    <property type="entry name" value="MR_MLE_N"/>
    <property type="match status" value="1"/>
</dbReference>
<keyword evidence="4" id="KW-1185">Reference proteome</keyword>
<organism evidence="3 4">
    <name type="scientific">Sphingobacterium chuzhouense</name>
    <dbReference type="NCBI Taxonomy" id="1742264"/>
    <lineage>
        <taxon>Bacteria</taxon>
        <taxon>Pseudomonadati</taxon>
        <taxon>Bacteroidota</taxon>
        <taxon>Sphingobacteriia</taxon>
        <taxon>Sphingobacteriales</taxon>
        <taxon>Sphingobacteriaceae</taxon>
        <taxon>Sphingobacterium</taxon>
    </lineage>
</organism>
<dbReference type="SFLD" id="SFLDS00001">
    <property type="entry name" value="Enolase"/>
    <property type="match status" value="1"/>
</dbReference>
<protein>
    <submittedName>
        <fullName evidence="3">Mandelate racemase/muconate lactonizing enzyme family protein</fullName>
    </submittedName>
</protein>
<gene>
    <name evidence="3" type="ORF">H8B21_12205</name>
</gene>
<dbReference type="EMBL" id="JACNYL010000003">
    <property type="protein sequence ID" value="MBD1422334.1"/>
    <property type="molecule type" value="Genomic_DNA"/>
</dbReference>
<dbReference type="PROSITE" id="PS00908">
    <property type="entry name" value="MR_MLE_1"/>
    <property type="match status" value="1"/>
</dbReference>
<evidence type="ECO:0000313" key="3">
    <source>
        <dbReference type="EMBL" id="MBD1422334.1"/>
    </source>
</evidence>
<evidence type="ECO:0000313" key="4">
    <source>
        <dbReference type="Proteomes" id="UP000651112"/>
    </source>
</evidence>
<reference evidence="3 4" key="1">
    <citation type="submission" date="2020-08" db="EMBL/GenBank/DDBJ databases">
        <title>Sphingobacterium sp. DN00404 isolated from aquaculture water.</title>
        <authorList>
            <person name="Zhang M."/>
        </authorList>
    </citation>
    <scope>NUCLEOTIDE SEQUENCE [LARGE SCALE GENOMIC DNA]</scope>
    <source>
        <strain evidence="3 4">KCTC 42746</strain>
    </source>
</reference>
<dbReference type="SMART" id="SM00922">
    <property type="entry name" value="MR_MLE"/>
    <property type="match status" value="1"/>
</dbReference>
<dbReference type="PANTHER" id="PTHR48080:SF2">
    <property type="entry name" value="D-GALACTONATE DEHYDRATASE"/>
    <property type="match status" value="1"/>
</dbReference>
<dbReference type="RefSeq" id="WP_190314074.1">
    <property type="nucleotide sequence ID" value="NZ_JACNYL010000003.1"/>
</dbReference>
<accession>A0ABR7XT27</accession>
<dbReference type="Gene3D" id="3.30.390.10">
    <property type="entry name" value="Enolase-like, N-terminal domain"/>
    <property type="match status" value="1"/>
</dbReference>
<evidence type="ECO:0000256" key="1">
    <source>
        <dbReference type="ARBA" id="ARBA00023239"/>
    </source>
</evidence>
<dbReference type="SUPFAM" id="SSF54826">
    <property type="entry name" value="Enolase N-terminal domain-like"/>
    <property type="match status" value="1"/>
</dbReference>
<dbReference type="InterPro" id="IPR013341">
    <property type="entry name" value="Mandelate_racemase_N_dom"/>
</dbReference>
<dbReference type="Proteomes" id="UP000651112">
    <property type="component" value="Unassembled WGS sequence"/>
</dbReference>
<proteinExistence type="predicted"/>
<sequence length="393" mass="44072">MKITGITTWLCDAYRTNFAFVKIETDAGICGYGESSIGQFEHAIVGMFKDLERKLVGLDPRNVDKILHDLNRDSFWRGGPVLSSALSGIDMALWDIKGKLLGEPIWQLLGGKVRDRVSCYANAWFVGAKTAEEFAAKAKIAVQDGWKALKWDPFGSCYRDISTKDMDNSLACVAAVREAVGKDVDLLIECHGRFNLPSALRIAHGLEEFNVVWIEEPLFPELQYVMPELRRKVNVPLATGERIYNKYQAMDFIRQGYADFIQPDASKVGIVDMRAIASMAEASGIGFCPHNPMGSLTNAVTLHIAASTPNFYLLETMINDVPWRTELSDEHIYVEEGEMIVPDKPGIGITLNEEGIEKYPYKPHPLRHYRGDLTAIRPEGAKEWFKRDLSHGK</sequence>
<keyword evidence="1" id="KW-0456">Lyase</keyword>